<dbReference type="SUPFAM" id="SSF53474">
    <property type="entry name" value="alpha/beta-Hydrolases"/>
    <property type="match status" value="1"/>
</dbReference>
<accession>A0A0D0KHX8</accession>
<dbReference type="Gene3D" id="3.40.50.1820">
    <property type="entry name" value="alpha/beta hydrolase"/>
    <property type="match status" value="1"/>
</dbReference>
<dbReference type="GO" id="GO:0009694">
    <property type="term" value="P:jasmonic acid metabolic process"/>
    <property type="evidence" value="ECO:0007669"/>
    <property type="project" value="TreeGrafter"/>
</dbReference>
<dbReference type="Pfam" id="PF12697">
    <property type="entry name" value="Abhydrolase_6"/>
    <property type="match status" value="1"/>
</dbReference>
<feature type="domain" description="AB hydrolase-1" evidence="1">
    <location>
        <begin position="6"/>
        <end position="245"/>
    </location>
</feature>
<evidence type="ECO:0000313" key="2">
    <source>
        <dbReference type="EMBL" id="KIQ16173.1"/>
    </source>
</evidence>
<dbReference type="GO" id="GO:0080031">
    <property type="term" value="F:methyl salicylate esterase activity"/>
    <property type="evidence" value="ECO:0007669"/>
    <property type="project" value="TreeGrafter"/>
</dbReference>
<dbReference type="InterPro" id="IPR000073">
    <property type="entry name" value="AB_hydrolase_1"/>
</dbReference>
<comment type="caution">
    <text evidence="2">The sequence shown here is derived from an EMBL/GenBank/DDBJ whole genome shotgun (WGS) entry which is preliminary data.</text>
</comment>
<dbReference type="PRINTS" id="PR00412">
    <property type="entry name" value="EPOXHYDRLASE"/>
</dbReference>
<gene>
    <name evidence="2" type="ORF">RT97_31315</name>
</gene>
<proteinExistence type="predicted"/>
<dbReference type="GO" id="GO:0080032">
    <property type="term" value="F:methyl jasmonate esterase activity"/>
    <property type="evidence" value="ECO:0007669"/>
    <property type="project" value="TreeGrafter"/>
</dbReference>
<protein>
    <recommendedName>
        <fullName evidence="1">AB hydrolase-1 domain-containing protein</fullName>
    </recommendedName>
</protein>
<dbReference type="PANTHER" id="PTHR10992">
    <property type="entry name" value="METHYLESTERASE FAMILY MEMBER"/>
    <property type="match status" value="1"/>
</dbReference>
<organism evidence="2 3">
    <name type="scientific">Variovorax paradoxus</name>
    <dbReference type="NCBI Taxonomy" id="34073"/>
    <lineage>
        <taxon>Bacteria</taxon>
        <taxon>Pseudomonadati</taxon>
        <taxon>Pseudomonadota</taxon>
        <taxon>Betaproteobacteria</taxon>
        <taxon>Burkholderiales</taxon>
        <taxon>Comamonadaceae</taxon>
        <taxon>Variovorax</taxon>
    </lineage>
</organism>
<name>A0A0D0KHX8_VARPD</name>
<dbReference type="PRINTS" id="PR00111">
    <property type="entry name" value="ABHYDROLASE"/>
</dbReference>
<dbReference type="EMBL" id="JXQQ01000136">
    <property type="protein sequence ID" value="KIQ16173.1"/>
    <property type="molecule type" value="Genomic_DNA"/>
</dbReference>
<dbReference type="AlphaFoldDB" id="A0A0D0KHX8"/>
<dbReference type="GO" id="GO:0009696">
    <property type="term" value="P:salicylic acid metabolic process"/>
    <property type="evidence" value="ECO:0007669"/>
    <property type="project" value="TreeGrafter"/>
</dbReference>
<evidence type="ECO:0000259" key="1">
    <source>
        <dbReference type="Pfam" id="PF12697"/>
    </source>
</evidence>
<dbReference type="InterPro" id="IPR029058">
    <property type="entry name" value="AB_hydrolase_fold"/>
</dbReference>
<dbReference type="Proteomes" id="UP000032067">
    <property type="component" value="Unassembled WGS sequence"/>
</dbReference>
<dbReference type="InterPro" id="IPR045889">
    <property type="entry name" value="MES/HNL"/>
</dbReference>
<dbReference type="PANTHER" id="PTHR10992:SF872">
    <property type="entry name" value="METHYLESTERASE 11, CHLOROPLASTIC-RELATED"/>
    <property type="match status" value="1"/>
</dbReference>
<evidence type="ECO:0000313" key="3">
    <source>
        <dbReference type="Proteomes" id="UP000032067"/>
    </source>
</evidence>
<dbReference type="InterPro" id="IPR000639">
    <property type="entry name" value="Epox_hydrolase-like"/>
</dbReference>
<dbReference type="GO" id="GO:0080030">
    <property type="term" value="F:methyl indole-3-acetate esterase activity"/>
    <property type="evidence" value="ECO:0007669"/>
    <property type="project" value="TreeGrafter"/>
</dbReference>
<sequence length="252" mass="26803">MDKPTIVMVHGAWHWGGCFLKVVNLLAQMGYPVVSPDLKSHGYSAATYDQVTDMADYVAPVSAILQAATSPVVLLGHSMGGVALTYLAELYPDKIRKLIYLTAFMTPRGKSANSYIFSTAYATDPVAVELFQLLSASSDNKGVVLDAAQSRLVKAAFYADCSDRDVAIAAANVIPINSNIPYTAVAASTAARFGSIPRMFIECTLDKAIPIAQQRQMQADVPGATVITLATGHSPFFSEPDQLAHLIATAAS</sequence>
<reference evidence="2 3" key="1">
    <citation type="submission" date="2014-12" db="EMBL/GenBank/DDBJ databases">
        <title>16Stimator: statistical estimation of ribosomal gene copy numbers from draft genome assemblies.</title>
        <authorList>
            <person name="Perisin M.A."/>
            <person name="Vetter M."/>
            <person name="Gilbert J.A."/>
            <person name="Bergelson J."/>
        </authorList>
    </citation>
    <scope>NUCLEOTIDE SEQUENCE [LARGE SCALE GENOMIC DNA]</scope>
    <source>
        <strain evidence="2 3">MEDvA23</strain>
    </source>
</reference>